<dbReference type="Gene3D" id="3.40.190.10">
    <property type="entry name" value="Periplasmic binding protein-like II"/>
    <property type="match status" value="2"/>
</dbReference>
<dbReference type="InterPro" id="IPR004872">
    <property type="entry name" value="Lipoprotein_NlpA"/>
</dbReference>
<gene>
    <name evidence="8" type="ORF">J2Z27_001934</name>
    <name evidence="9" type="ORF">SAMN05216187_104173</name>
</gene>
<evidence type="ECO:0000256" key="5">
    <source>
        <dbReference type="ARBA" id="ARBA00023139"/>
    </source>
</evidence>
<feature type="chain" id="PRO_5038806566" evidence="7">
    <location>
        <begin position="19"/>
        <end position="280"/>
    </location>
</feature>
<dbReference type="Proteomes" id="UP000242700">
    <property type="component" value="Unassembled WGS sequence"/>
</dbReference>
<feature type="signal peptide" evidence="7">
    <location>
        <begin position="1"/>
        <end position="18"/>
    </location>
</feature>
<dbReference type="PANTHER" id="PTHR30429">
    <property type="entry name" value="D-METHIONINE-BINDING LIPOPROTEIN METQ"/>
    <property type="match status" value="1"/>
</dbReference>
<evidence type="ECO:0000256" key="7">
    <source>
        <dbReference type="SAM" id="SignalP"/>
    </source>
</evidence>
<dbReference type="PANTHER" id="PTHR30429:SF0">
    <property type="entry name" value="METHIONINE-BINDING LIPOPROTEIN METQ"/>
    <property type="match status" value="1"/>
</dbReference>
<dbReference type="AlphaFoldDB" id="A0A1G8YPX8"/>
<evidence type="ECO:0000256" key="2">
    <source>
        <dbReference type="ARBA" id="ARBA00008973"/>
    </source>
</evidence>
<dbReference type="EMBL" id="JAGGKN010000006">
    <property type="protein sequence ID" value="MBP1952853.1"/>
    <property type="molecule type" value="Genomic_DNA"/>
</dbReference>
<keyword evidence="3 7" id="KW-0732">Signal</keyword>
<evidence type="ECO:0000313" key="9">
    <source>
        <dbReference type="EMBL" id="SDK04848.1"/>
    </source>
</evidence>
<reference evidence="10" key="1">
    <citation type="submission" date="2016-10" db="EMBL/GenBank/DDBJ databases">
        <authorList>
            <person name="Varghese N."/>
            <person name="Submissions S."/>
        </authorList>
    </citation>
    <scope>NUCLEOTIDE SEQUENCE [LARGE SCALE GENOMIC DNA]</scope>
    <source>
        <strain evidence="10">CGMCC 1.8911</strain>
    </source>
</reference>
<dbReference type="Pfam" id="PF03180">
    <property type="entry name" value="Lipoprotein_9"/>
    <property type="match status" value="1"/>
</dbReference>
<dbReference type="OrthoDB" id="9812878at2"/>
<comment type="similarity">
    <text evidence="2">Belongs to the NlpA lipoprotein family.</text>
</comment>
<name>A0A1G8YPX8_9STAP</name>
<keyword evidence="6" id="KW-0449">Lipoprotein</keyword>
<keyword evidence="11" id="KW-1185">Reference proteome</keyword>
<evidence type="ECO:0000256" key="4">
    <source>
        <dbReference type="ARBA" id="ARBA00023136"/>
    </source>
</evidence>
<dbReference type="Proteomes" id="UP001519348">
    <property type="component" value="Unassembled WGS sequence"/>
</dbReference>
<dbReference type="SUPFAM" id="SSF53850">
    <property type="entry name" value="Periplasmic binding protein-like II"/>
    <property type="match status" value="1"/>
</dbReference>
<dbReference type="STRING" id="586411.SAMN05216187_104173"/>
<organism evidence="9 10">
    <name type="scientific">Jeotgalicoccus aerolatus</name>
    <dbReference type="NCBI Taxonomy" id="709510"/>
    <lineage>
        <taxon>Bacteria</taxon>
        <taxon>Bacillati</taxon>
        <taxon>Bacillota</taxon>
        <taxon>Bacilli</taxon>
        <taxon>Bacillales</taxon>
        <taxon>Staphylococcaceae</taxon>
        <taxon>Jeotgalicoccus</taxon>
    </lineage>
</organism>
<reference evidence="8 11" key="3">
    <citation type="submission" date="2021-03" db="EMBL/GenBank/DDBJ databases">
        <title>Genomic Encyclopedia of Type Strains, Phase IV (KMG-IV): sequencing the most valuable type-strain genomes for metagenomic binning, comparative biology and taxonomic classification.</title>
        <authorList>
            <person name="Goeker M."/>
        </authorList>
    </citation>
    <scope>NUCLEOTIDE SEQUENCE [LARGE SCALE GENOMIC DNA]</scope>
    <source>
        <strain evidence="8 11">DSM 22420</strain>
    </source>
</reference>
<evidence type="ECO:0000256" key="6">
    <source>
        <dbReference type="ARBA" id="ARBA00023288"/>
    </source>
</evidence>
<evidence type="ECO:0000313" key="11">
    <source>
        <dbReference type="Proteomes" id="UP001519348"/>
    </source>
</evidence>
<keyword evidence="5" id="KW-0564">Palmitate</keyword>
<evidence type="ECO:0000256" key="3">
    <source>
        <dbReference type="ARBA" id="ARBA00022729"/>
    </source>
</evidence>
<evidence type="ECO:0000256" key="1">
    <source>
        <dbReference type="ARBA" id="ARBA00004635"/>
    </source>
</evidence>
<dbReference type="RefSeq" id="WP_092596546.1">
    <property type="nucleotide sequence ID" value="NZ_BMCN01000004.1"/>
</dbReference>
<evidence type="ECO:0000313" key="10">
    <source>
        <dbReference type="Proteomes" id="UP000242700"/>
    </source>
</evidence>
<proteinExistence type="inferred from homology"/>
<reference evidence="9" key="2">
    <citation type="submission" date="2016-10" db="EMBL/GenBank/DDBJ databases">
        <authorList>
            <person name="de Groot N.N."/>
        </authorList>
    </citation>
    <scope>NUCLEOTIDE SEQUENCE [LARGE SCALE GENOMIC DNA]</scope>
    <source>
        <strain evidence="9">CGMCC 1.8911</strain>
    </source>
</reference>
<dbReference type="EMBL" id="FNFI01000004">
    <property type="protein sequence ID" value="SDK04848.1"/>
    <property type="molecule type" value="Genomic_DNA"/>
</dbReference>
<protein>
    <submittedName>
        <fullName evidence="9">D-methionine transport system substrate-binding protein</fullName>
    </submittedName>
</protein>
<evidence type="ECO:0000313" key="8">
    <source>
        <dbReference type="EMBL" id="MBP1952853.1"/>
    </source>
</evidence>
<sequence>MKKQFLFPLFLTLTLILAACGNDTKEASSETEEDTHIIIASQSEPLTTMVETAAEVIEEPYTMELLPVNDNIQYNQATFNDEVDGSLAQHELYMEGFNEEVGADLVAIQPAYISNVGFYSPVYDSIEEIEDGAEVAIPSDPPNEARALLILDSAGVITLAEDTGIDAAVADIVENPKNLQFTPVDLFNLTAAYEDGVELVFEHPNLIANIGLYPKDAILLEDEDEKRFAFQLVTREGKADSEKMQAAKRALTSQEVYDVLMETAEHDMFTPAFEPGQPAE</sequence>
<keyword evidence="4" id="KW-0472">Membrane</keyword>
<accession>A0A1G8YPX8</accession>
<dbReference type="PROSITE" id="PS51257">
    <property type="entry name" value="PROKAR_LIPOPROTEIN"/>
    <property type="match status" value="1"/>
</dbReference>
<dbReference type="GO" id="GO:0016020">
    <property type="term" value="C:membrane"/>
    <property type="evidence" value="ECO:0007669"/>
    <property type="project" value="UniProtKB-SubCell"/>
</dbReference>
<comment type="subcellular location">
    <subcellularLocation>
        <location evidence="1">Membrane</location>
        <topology evidence="1">Lipid-anchor</topology>
    </subcellularLocation>
</comment>